<feature type="region of interest" description="Disordered" evidence="1">
    <location>
        <begin position="43"/>
        <end position="76"/>
    </location>
</feature>
<evidence type="ECO:0000256" key="1">
    <source>
        <dbReference type="SAM" id="MobiDB-lite"/>
    </source>
</evidence>
<protein>
    <submittedName>
        <fullName evidence="3">Uncharacterized protein</fullName>
    </submittedName>
</protein>
<feature type="signal peptide" evidence="2">
    <location>
        <begin position="1"/>
        <end position="22"/>
    </location>
</feature>
<feature type="chain" id="PRO_5034520677" evidence="2">
    <location>
        <begin position="23"/>
        <end position="76"/>
    </location>
</feature>
<comment type="caution">
    <text evidence="3">The sequence shown here is derived from an EMBL/GenBank/DDBJ whole genome shotgun (WGS) entry which is preliminary data.</text>
</comment>
<feature type="compositionally biased region" description="Basic and acidic residues" evidence="1">
    <location>
        <begin position="43"/>
        <end position="53"/>
    </location>
</feature>
<dbReference type="OrthoDB" id="3051946at2759"/>
<name>A0A8H6Y6U7_9AGAR</name>
<dbReference type="EMBL" id="JACAZI010000008">
    <property type="protein sequence ID" value="KAF7353732.1"/>
    <property type="molecule type" value="Genomic_DNA"/>
</dbReference>
<organism evidence="3 4">
    <name type="scientific">Mycena venus</name>
    <dbReference type="NCBI Taxonomy" id="2733690"/>
    <lineage>
        <taxon>Eukaryota</taxon>
        <taxon>Fungi</taxon>
        <taxon>Dikarya</taxon>
        <taxon>Basidiomycota</taxon>
        <taxon>Agaricomycotina</taxon>
        <taxon>Agaricomycetes</taxon>
        <taxon>Agaricomycetidae</taxon>
        <taxon>Agaricales</taxon>
        <taxon>Marasmiineae</taxon>
        <taxon>Mycenaceae</taxon>
        <taxon>Mycena</taxon>
    </lineage>
</organism>
<evidence type="ECO:0000313" key="4">
    <source>
        <dbReference type="Proteomes" id="UP000620124"/>
    </source>
</evidence>
<dbReference type="AlphaFoldDB" id="A0A8H6Y6U7"/>
<keyword evidence="4" id="KW-1185">Reference proteome</keyword>
<evidence type="ECO:0000256" key="2">
    <source>
        <dbReference type="SAM" id="SignalP"/>
    </source>
</evidence>
<proteinExistence type="predicted"/>
<sequence length="76" mass="8334">MIGPRALLLLFAVLLFAFVAVAAPIPAAERGMAKKELKQYKVKRGETPTRVARDPATPSGYVAKRDTPKPSQVYKH</sequence>
<gene>
    <name evidence="3" type="ORF">MVEN_01058500</name>
</gene>
<keyword evidence="2" id="KW-0732">Signal</keyword>
<evidence type="ECO:0000313" key="3">
    <source>
        <dbReference type="EMBL" id="KAF7353732.1"/>
    </source>
</evidence>
<reference evidence="3" key="1">
    <citation type="submission" date="2020-05" db="EMBL/GenBank/DDBJ databases">
        <title>Mycena genomes resolve the evolution of fungal bioluminescence.</title>
        <authorList>
            <person name="Tsai I.J."/>
        </authorList>
    </citation>
    <scope>NUCLEOTIDE SEQUENCE</scope>
    <source>
        <strain evidence="3">CCC161011</strain>
    </source>
</reference>
<dbReference type="Proteomes" id="UP000620124">
    <property type="component" value="Unassembled WGS sequence"/>
</dbReference>
<accession>A0A8H6Y6U7</accession>